<comment type="function">
    <text evidence="2">NDH-1 shuttles electrons from NADH, via FMN and iron-sulfur (Fe-S) centers, to quinones in the respiratory chain. Couples the redox reaction to proton translocation (for every two electrons transferred, four hydrogen ions are translocated across the cytoplasmic membrane), and thus conserves the redox energy in a proton gradient.</text>
</comment>
<feature type="transmembrane region" description="Helical" evidence="2">
    <location>
        <begin position="144"/>
        <end position="167"/>
    </location>
</feature>
<keyword evidence="2" id="KW-0520">NAD</keyword>
<reference evidence="3" key="2">
    <citation type="journal article" date="2021" name="PeerJ">
        <title>Extensive microbial diversity within the chicken gut microbiome revealed by metagenomics and culture.</title>
        <authorList>
            <person name="Gilroy R."/>
            <person name="Ravi A."/>
            <person name="Getino M."/>
            <person name="Pursley I."/>
            <person name="Horton D.L."/>
            <person name="Alikhan N.F."/>
            <person name="Baker D."/>
            <person name="Gharbi K."/>
            <person name="Hall N."/>
            <person name="Watson M."/>
            <person name="Adriaenssens E.M."/>
            <person name="Foster-Nyarko E."/>
            <person name="Jarju S."/>
            <person name="Secka A."/>
            <person name="Antonio M."/>
            <person name="Oren A."/>
            <person name="Chaudhuri R.R."/>
            <person name="La Ragione R."/>
            <person name="Hildebrand F."/>
            <person name="Pallen M.J."/>
        </authorList>
    </citation>
    <scope>NUCLEOTIDE SEQUENCE</scope>
    <source>
        <strain evidence="3">10669</strain>
    </source>
</reference>
<reference evidence="3" key="1">
    <citation type="submission" date="2020-10" db="EMBL/GenBank/DDBJ databases">
        <authorList>
            <person name="Gilroy R."/>
        </authorList>
    </citation>
    <scope>NUCLEOTIDE SEQUENCE</scope>
    <source>
        <strain evidence="3">10669</strain>
    </source>
</reference>
<feature type="transmembrane region" description="Helical" evidence="2">
    <location>
        <begin position="87"/>
        <end position="108"/>
    </location>
</feature>
<evidence type="ECO:0000313" key="3">
    <source>
        <dbReference type="EMBL" id="HIV04146.1"/>
    </source>
</evidence>
<dbReference type="InterPro" id="IPR001457">
    <property type="entry name" value="NADH_UbQ/plastoQ_OxRdtase_su6"/>
</dbReference>
<keyword evidence="2" id="KW-0472">Membrane</keyword>
<dbReference type="EMBL" id="DVOG01000082">
    <property type="protein sequence ID" value="HIV04146.1"/>
    <property type="molecule type" value="Genomic_DNA"/>
</dbReference>
<dbReference type="GO" id="GO:0008137">
    <property type="term" value="F:NADH dehydrogenase (ubiquinone) activity"/>
    <property type="evidence" value="ECO:0007669"/>
    <property type="project" value="UniProtKB-UniRule"/>
</dbReference>
<sequence>MADTLFYLFAALTLASALLVVVNRKPVNCVVAMIVTIVGVAANLFLLDAPFLATLLIMIYAGAVIVLFLFVVMLIDPDVPALKRGWAGAALGGAVFFALCAAGTFWLFGWSGSVPAEALPAAEVPALAYSDSPTAFGWPLFTKYAVLVEAAALLLLAAMVSVFMLHAHRRRGNAEQKKEKDGGCCCGCCGQK</sequence>
<name>A0A9D1NJQ7_9BACT</name>
<keyword evidence="2" id="KW-1003">Cell membrane</keyword>
<accession>A0A9D1NJQ7</accession>
<dbReference type="GO" id="GO:0048038">
    <property type="term" value="F:quinone binding"/>
    <property type="evidence" value="ECO:0007669"/>
    <property type="project" value="UniProtKB-UniRule"/>
</dbReference>
<comment type="similarity">
    <text evidence="1 2">Belongs to the complex I subunit 6 family.</text>
</comment>
<feature type="transmembrane region" description="Helical" evidence="2">
    <location>
        <begin position="29"/>
        <end position="47"/>
    </location>
</feature>
<dbReference type="AlphaFoldDB" id="A0A9D1NJQ7"/>
<feature type="transmembrane region" description="Helical" evidence="2">
    <location>
        <begin position="6"/>
        <end position="22"/>
    </location>
</feature>
<gene>
    <name evidence="3" type="ORF">IAC75_03215</name>
</gene>
<evidence type="ECO:0000256" key="2">
    <source>
        <dbReference type="RuleBase" id="RU004429"/>
    </source>
</evidence>
<dbReference type="EC" id="7.1.1.-" evidence="2"/>
<keyword evidence="2" id="KW-1133">Transmembrane helix</keyword>
<evidence type="ECO:0000313" key="4">
    <source>
        <dbReference type="Proteomes" id="UP000886812"/>
    </source>
</evidence>
<dbReference type="Pfam" id="PF00499">
    <property type="entry name" value="Oxidored_q3"/>
    <property type="match status" value="1"/>
</dbReference>
<dbReference type="PANTHER" id="PTHR33269">
    <property type="entry name" value="NADH-UBIQUINONE OXIDOREDUCTASE CHAIN 6"/>
    <property type="match status" value="1"/>
</dbReference>
<evidence type="ECO:0000256" key="1">
    <source>
        <dbReference type="ARBA" id="ARBA00005698"/>
    </source>
</evidence>
<proteinExistence type="inferred from homology"/>
<dbReference type="Proteomes" id="UP000886812">
    <property type="component" value="Unassembled WGS sequence"/>
</dbReference>
<protein>
    <recommendedName>
        <fullName evidence="2">NADH-quinone oxidoreductase subunit J</fullName>
        <ecNumber evidence="2">7.1.1.-</ecNumber>
    </recommendedName>
</protein>
<keyword evidence="2" id="KW-0874">Quinone</keyword>
<comment type="caution">
    <text evidence="3">The sequence shown here is derived from an EMBL/GenBank/DDBJ whole genome shotgun (WGS) entry which is preliminary data.</text>
</comment>
<dbReference type="Gene3D" id="1.20.120.1200">
    <property type="entry name" value="NADH-ubiquinone/plastoquinone oxidoreductase chain 6, subunit NuoJ"/>
    <property type="match status" value="1"/>
</dbReference>
<dbReference type="InterPro" id="IPR042106">
    <property type="entry name" value="Nuo/plastoQ_OxRdtase_6_NuoJ"/>
</dbReference>
<dbReference type="GO" id="GO:0005886">
    <property type="term" value="C:plasma membrane"/>
    <property type="evidence" value="ECO:0007669"/>
    <property type="project" value="UniProtKB-SubCell"/>
</dbReference>
<feature type="transmembrane region" description="Helical" evidence="2">
    <location>
        <begin position="53"/>
        <end position="75"/>
    </location>
</feature>
<comment type="catalytic activity">
    <reaction evidence="2">
        <text>a quinone + NADH + 5 H(+)(in) = a quinol + NAD(+) + 4 H(+)(out)</text>
        <dbReference type="Rhea" id="RHEA:57888"/>
        <dbReference type="ChEBI" id="CHEBI:15378"/>
        <dbReference type="ChEBI" id="CHEBI:24646"/>
        <dbReference type="ChEBI" id="CHEBI:57540"/>
        <dbReference type="ChEBI" id="CHEBI:57945"/>
        <dbReference type="ChEBI" id="CHEBI:132124"/>
    </reaction>
</comment>
<organism evidence="3 4">
    <name type="scientific">Candidatus Spyradosoma merdigallinarum</name>
    <dbReference type="NCBI Taxonomy" id="2840950"/>
    <lineage>
        <taxon>Bacteria</taxon>
        <taxon>Pseudomonadati</taxon>
        <taxon>Verrucomicrobiota</taxon>
        <taxon>Opitutia</taxon>
        <taxon>Opitutia incertae sedis</taxon>
        <taxon>Candidatus Spyradosoma</taxon>
    </lineage>
</organism>
<comment type="subcellular location">
    <subcellularLocation>
        <location evidence="2">Cell membrane</location>
        <topology evidence="2">Multi-pass membrane protein</topology>
    </subcellularLocation>
</comment>
<keyword evidence="2" id="KW-0812">Transmembrane</keyword>
<dbReference type="PANTHER" id="PTHR33269:SF17">
    <property type="entry name" value="NADH-UBIQUINONE OXIDOREDUCTASE CHAIN 6"/>
    <property type="match status" value="1"/>
</dbReference>